<feature type="region of interest" description="Disordered" evidence="1">
    <location>
        <begin position="177"/>
        <end position="202"/>
    </location>
</feature>
<gene>
    <name evidence="3" type="ORF">H1W37_05970</name>
</gene>
<protein>
    <submittedName>
        <fullName evidence="3">DUF1176 domain-containing protein</fullName>
    </submittedName>
</protein>
<accession>A0A838XRJ3</accession>
<evidence type="ECO:0000256" key="1">
    <source>
        <dbReference type="SAM" id="MobiDB-lite"/>
    </source>
</evidence>
<sequence length="359" mass="38488">MFPPPRNSHRPGPTARLALPARLAALWLLAIVTMPPAQAQQTGDWTLACAEAHCRLETPGHSEQTEAPAYRLFLLAKKGDAALSLGLGSDGPQPDANRAMQWEVDGQLIHVLRPEAFAGFGSGNDLFVTDPAAGRALMPALLRGQRLRISYLDALAEPHDAVFSLNGLTAGLATLAEKQGRPATTTPSLAAPSGLERRPPPSRAAAVRGLGTPPAVLYRHATTGDCESLESENMASRELVVGVLSPTSTVYAIPCTAGATGVTYRLYLRDSGEIGGVETLYFALHDPRFGWIGSDLLSGVSFDAQKGTLSAAFTGRSDRHCGYRATWRWTEYAFRLQSFRGPSDCAQSGSPERWTTFYP</sequence>
<name>A0A838XRJ3_9HYPH</name>
<dbReference type="Proteomes" id="UP000559404">
    <property type="component" value="Unassembled WGS sequence"/>
</dbReference>
<feature type="signal peptide" evidence="2">
    <location>
        <begin position="1"/>
        <end position="39"/>
    </location>
</feature>
<evidence type="ECO:0000313" key="4">
    <source>
        <dbReference type="Proteomes" id="UP000559404"/>
    </source>
</evidence>
<proteinExistence type="predicted"/>
<dbReference type="Pfam" id="PF06674">
    <property type="entry name" value="DUF1176"/>
    <property type="match status" value="1"/>
</dbReference>
<evidence type="ECO:0000256" key="2">
    <source>
        <dbReference type="SAM" id="SignalP"/>
    </source>
</evidence>
<reference evidence="3 4" key="1">
    <citation type="submission" date="2020-07" db="EMBL/GenBank/DDBJ databases">
        <authorList>
            <person name="Li M."/>
        </authorList>
    </citation>
    <scope>NUCLEOTIDE SEQUENCE [LARGE SCALE GENOMIC DNA]</scope>
    <source>
        <strain evidence="3 4">DSM 23284</strain>
    </source>
</reference>
<dbReference type="InterPro" id="IPR009560">
    <property type="entry name" value="DUF1176"/>
</dbReference>
<evidence type="ECO:0000313" key="3">
    <source>
        <dbReference type="EMBL" id="MBA4611186.1"/>
    </source>
</evidence>
<organism evidence="3 4">
    <name type="scientific">Stappia taiwanensis</name>
    <dbReference type="NCBI Taxonomy" id="992267"/>
    <lineage>
        <taxon>Bacteria</taxon>
        <taxon>Pseudomonadati</taxon>
        <taxon>Pseudomonadota</taxon>
        <taxon>Alphaproteobacteria</taxon>
        <taxon>Hyphomicrobiales</taxon>
        <taxon>Stappiaceae</taxon>
        <taxon>Stappia</taxon>
    </lineage>
</organism>
<dbReference type="EMBL" id="JACEON010000004">
    <property type="protein sequence ID" value="MBA4611186.1"/>
    <property type="molecule type" value="Genomic_DNA"/>
</dbReference>
<comment type="caution">
    <text evidence="3">The sequence shown here is derived from an EMBL/GenBank/DDBJ whole genome shotgun (WGS) entry which is preliminary data.</text>
</comment>
<dbReference type="RefSeq" id="WP_181759382.1">
    <property type="nucleotide sequence ID" value="NZ_BMCR01000002.1"/>
</dbReference>
<reference evidence="3 4" key="2">
    <citation type="submission" date="2020-08" db="EMBL/GenBank/DDBJ databases">
        <title>Stappia taiwanensis sp. nov., isolated from a coastal thermal spring.</title>
        <authorList>
            <person name="Kampfer P."/>
        </authorList>
    </citation>
    <scope>NUCLEOTIDE SEQUENCE [LARGE SCALE GENOMIC DNA]</scope>
    <source>
        <strain evidence="3 4">DSM 23284</strain>
    </source>
</reference>
<feature type="chain" id="PRO_5032314468" evidence="2">
    <location>
        <begin position="40"/>
        <end position="359"/>
    </location>
</feature>
<dbReference type="AlphaFoldDB" id="A0A838XRJ3"/>
<keyword evidence="4" id="KW-1185">Reference proteome</keyword>
<keyword evidence="2" id="KW-0732">Signal</keyword>